<reference evidence="1 2" key="1">
    <citation type="submission" date="2024-06" db="EMBL/GenBank/DDBJ databases">
        <title>Sorghum-associated microbial communities from plants grown in Nebraska, USA.</title>
        <authorList>
            <person name="Schachtman D."/>
        </authorList>
    </citation>
    <scope>NUCLEOTIDE SEQUENCE [LARGE SCALE GENOMIC DNA]</scope>
    <source>
        <strain evidence="1 2">736</strain>
    </source>
</reference>
<dbReference type="Proteomes" id="UP001549363">
    <property type="component" value="Unassembled WGS sequence"/>
</dbReference>
<dbReference type="InterPro" id="IPR056510">
    <property type="entry name" value="WapI"/>
</dbReference>
<comment type="caution">
    <text evidence="1">The sequence shown here is derived from an EMBL/GenBank/DDBJ whole genome shotgun (WGS) entry which is preliminary data.</text>
</comment>
<organism evidence="1 2">
    <name type="scientific">Lysinibacillus parviboronicapiens</name>
    <dbReference type="NCBI Taxonomy" id="436516"/>
    <lineage>
        <taxon>Bacteria</taxon>
        <taxon>Bacillati</taxon>
        <taxon>Bacillota</taxon>
        <taxon>Bacilli</taxon>
        <taxon>Bacillales</taxon>
        <taxon>Bacillaceae</taxon>
        <taxon>Lysinibacillus</taxon>
    </lineage>
</organism>
<evidence type="ECO:0000313" key="2">
    <source>
        <dbReference type="Proteomes" id="UP001549363"/>
    </source>
</evidence>
<name>A0ABV2PFW9_9BACI</name>
<dbReference type="Pfam" id="PF24716">
    <property type="entry name" value="WapI"/>
    <property type="match status" value="1"/>
</dbReference>
<proteinExistence type="predicted"/>
<evidence type="ECO:0000313" key="1">
    <source>
        <dbReference type="EMBL" id="MET4559832.1"/>
    </source>
</evidence>
<sequence>MNFHLLGEENERVVMEVLSRKYPNSADYWDVNWIDSKINVEIPGYLVQFYADLRTDDVRDFVDELKLMSSSLQGKAILKNLESTIHFECKMNYSGQIMWSGETCYPAGYGAVLKFEFKSDQSYLKRLIKDLDDILTVFPVIGKP</sequence>
<dbReference type="RefSeq" id="WP_354471102.1">
    <property type="nucleotide sequence ID" value="NZ_JBEPSB010000003.1"/>
</dbReference>
<dbReference type="EMBL" id="JBEPSB010000003">
    <property type="protein sequence ID" value="MET4559832.1"/>
    <property type="molecule type" value="Genomic_DNA"/>
</dbReference>
<keyword evidence="2" id="KW-1185">Reference proteome</keyword>
<protein>
    <submittedName>
        <fullName evidence="1">Uncharacterized protein</fullName>
    </submittedName>
</protein>
<accession>A0ABV2PFW9</accession>
<gene>
    <name evidence="1" type="ORF">ABIA69_000975</name>
</gene>